<dbReference type="AlphaFoldDB" id="A0A067SU23"/>
<accession>A0A067SU23</accession>
<evidence type="ECO:0000313" key="1">
    <source>
        <dbReference type="EMBL" id="KDR73542.1"/>
    </source>
</evidence>
<evidence type="ECO:0008006" key="3">
    <source>
        <dbReference type="Google" id="ProtNLM"/>
    </source>
</evidence>
<gene>
    <name evidence="1" type="ORF">GALMADRAFT_616892</name>
</gene>
<proteinExistence type="predicted"/>
<name>A0A067SU23_GALM3</name>
<reference evidence="2" key="1">
    <citation type="journal article" date="2014" name="Proc. Natl. Acad. Sci. U.S.A.">
        <title>Extensive sampling of basidiomycete genomes demonstrates inadequacy of the white-rot/brown-rot paradigm for wood decay fungi.</title>
        <authorList>
            <person name="Riley R."/>
            <person name="Salamov A.A."/>
            <person name="Brown D.W."/>
            <person name="Nagy L.G."/>
            <person name="Floudas D."/>
            <person name="Held B.W."/>
            <person name="Levasseur A."/>
            <person name="Lombard V."/>
            <person name="Morin E."/>
            <person name="Otillar R."/>
            <person name="Lindquist E.A."/>
            <person name="Sun H."/>
            <person name="LaButti K.M."/>
            <person name="Schmutz J."/>
            <person name="Jabbour D."/>
            <person name="Luo H."/>
            <person name="Baker S.E."/>
            <person name="Pisabarro A.G."/>
            <person name="Walton J.D."/>
            <person name="Blanchette R.A."/>
            <person name="Henrissat B."/>
            <person name="Martin F."/>
            <person name="Cullen D."/>
            <person name="Hibbett D.S."/>
            <person name="Grigoriev I.V."/>
        </authorList>
    </citation>
    <scope>NUCLEOTIDE SEQUENCE [LARGE SCALE GENOMIC DNA]</scope>
    <source>
        <strain evidence="2">CBS 339.88</strain>
    </source>
</reference>
<dbReference type="STRING" id="685588.A0A067SU23"/>
<sequence>MPLLNWNIGRYRILAKVVDFYPLQLKDAFYQECSLCKKEIPNKQVACFKCGDSDHEYVRYFYQMYIMIEDQGGEQIKISINDKCPLLNGLKRAHLHDDKSTLHQFCKRVDPLVGNLTTMHDKLVSGQTVNLEAVTPLLCFEIDTWVVVPEAIRAFSLNRYEPAPSAS</sequence>
<protein>
    <recommendedName>
        <fullName evidence="3">Replication factor A C-terminal domain-containing protein</fullName>
    </recommendedName>
</protein>
<evidence type="ECO:0000313" key="2">
    <source>
        <dbReference type="Proteomes" id="UP000027222"/>
    </source>
</evidence>
<dbReference type="Proteomes" id="UP000027222">
    <property type="component" value="Unassembled WGS sequence"/>
</dbReference>
<dbReference type="EMBL" id="KL142385">
    <property type="protein sequence ID" value="KDR73542.1"/>
    <property type="molecule type" value="Genomic_DNA"/>
</dbReference>
<dbReference type="OrthoDB" id="2186770at2759"/>
<keyword evidence="2" id="KW-1185">Reference proteome</keyword>
<dbReference type="HOGENOM" id="CLU_1594659_0_0_1"/>
<organism evidence="1 2">
    <name type="scientific">Galerina marginata (strain CBS 339.88)</name>
    <dbReference type="NCBI Taxonomy" id="685588"/>
    <lineage>
        <taxon>Eukaryota</taxon>
        <taxon>Fungi</taxon>
        <taxon>Dikarya</taxon>
        <taxon>Basidiomycota</taxon>
        <taxon>Agaricomycotina</taxon>
        <taxon>Agaricomycetes</taxon>
        <taxon>Agaricomycetidae</taxon>
        <taxon>Agaricales</taxon>
        <taxon>Agaricineae</taxon>
        <taxon>Strophariaceae</taxon>
        <taxon>Galerina</taxon>
    </lineage>
</organism>